<feature type="domain" description="N-acetyltransferase" evidence="1">
    <location>
        <begin position="14"/>
        <end position="151"/>
    </location>
</feature>
<evidence type="ECO:0000313" key="3">
    <source>
        <dbReference type="Proteomes" id="UP001595896"/>
    </source>
</evidence>
<keyword evidence="3" id="KW-1185">Reference proteome</keyword>
<organism evidence="2 3">
    <name type="scientific">Bacillus daqingensis</name>
    <dbReference type="NCBI Taxonomy" id="872396"/>
    <lineage>
        <taxon>Bacteria</taxon>
        <taxon>Bacillati</taxon>
        <taxon>Bacillota</taxon>
        <taxon>Bacilli</taxon>
        <taxon>Bacillales</taxon>
        <taxon>Bacillaceae</taxon>
        <taxon>Bacillus</taxon>
    </lineage>
</organism>
<dbReference type="Pfam" id="PF00583">
    <property type="entry name" value="Acetyltransf_1"/>
    <property type="match status" value="1"/>
</dbReference>
<dbReference type="EMBL" id="JBHSGK010000003">
    <property type="protein sequence ID" value="MFC4735199.1"/>
    <property type="molecule type" value="Genomic_DNA"/>
</dbReference>
<evidence type="ECO:0000259" key="1">
    <source>
        <dbReference type="PROSITE" id="PS51186"/>
    </source>
</evidence>
<dbReference type="SUPFAM" id="SSF55729">
    <property type="entry name" value="Acyl-CoA N-acyltransferases (Nat)"/>
    <property type="match status" value="1"/>
</dbReference>
<protein>
    <submittedName>
        <fullName evidence="2">GNAT family N-acetyltransferase</fullName>
        <ecNumber evidence="2">2.3.-.-</ecNumber>
    </submittedName>
</protein>
<name>A0ABV9NTB4_9BACI</name>
<keyword evidence="2" id="KW-0012">Acyltransferase</keyword>
<sequence length="158" mass="17822">MIVQRAEKAYAAAVTALLNRVTKRLLTMNMMQWDYPWDEAAVIAQIDRGERYILISGEHVIGTFAMKQINEPMAFPVAPGSSYLFELAVEPVYQGQKIGQKLLEEAKLRTAGTLYLDCWAGNEKLRDYYTEAGWKEAGVYPVNDYEICVFQTKGGKGD</sequence>
<dbReference type="InterPro" id="IPR016181">
    <property type="entry name" value="Acyl_CoA_acyltransferase"/>
</dbReference>
<proteinExistence type="predicted"/>
<gene>
    <name evidence="2" type="ORF">ACFO4L_01260</name>
</gene>
<keyword evidence="2" id="KW-0808">Transferase</keyword>
<dbReference type="GO" id="GO:0016746">
    <property type="term" value="F:acyltransferase activity"/>
    <property type="evidence" value="ECO:0007669"/>
    <property type="project" value="UniProtKB-KW"/>
</dbReference>
<dbReference type="RefSeq" id="WP_377907828.1">
    <property type="nucleotide sequence ID" value="NZ_JBHSGK010000003.1"/>
</dbReference>
<dbReference type="PROSITE" id="PS51186">
    <property type="entry name" value="GNAT"/>
    <property type="match status" value="1"/>
</dbReference>
<dbReference type="CDD" id="cd04301">
    <property type="entry name" value="NAT_SF"/>
    <property type="match status" value="1"/>
</dbReference>
<reference evidence="3" key="1">
    <citation type="journal article" date="2019" name="Int. J. Syst. Evol. Microbiol.">
        <title>The Global Catalogue of Microorganisms (GCM) 10K type strain sequencing project: providing services to taxonomists for standard genome sequencing and annotation.</title>
        <authorList>
            <consortium name="The Broad Institute Genomics Platform"/>
            <consortium name="The Broad Institute Genome Sequencing Center for Infectious Disease"/>
            <person name="Wu L."/>
            <person name="Ma J."/>
        </authorList>
    </citation>
    <scope>NUCLEOTIDE SEQUENCE [LARGE SCALE GENOMIC DNA]</scope>
    <source>
        <strain evidence="3">JCM 12165</strain>
    </source>
</reference>
<dbReference type="Gene3D" id="3.40.630.30">
    <property type="match status" value="1"/>
</dbReference>
<dbReference type="InterPro" id="IPR000182">
    <property type="entry name" value="GNAT_dom"/>
</dbReference>
<dbReference type="EC" id="2.3.-.-" evidence="2"/>
<accession>A0ABV9NTB4</accession>
<evidence type="ECO:0000313" key="2">
    <source>
        <dbReference type="EMBL" id="MFC4735199.1"/>
    </source>
</evidence>
<dbReference type="Proteomes" id="UP001595896">
    <property type="component" value="Unassembled WGS sequence"/>
</dbReference>
<comment type="caution">
    <text evidence="2">The sequence shown here is derived from an EMBL/GenBank/DDBJ whole genome shotgun (WGS) entry which is preliminary data.</text>
</comment>